<dbReference type="AlphaFoldDB" id="A0A916ZG88"/>
<protein>
    <submittedName>
        <fullName evidence="5">Peptidase M20</fullName>
    </submittedName>
</protein>
<dbReference type="NCBIfam" id="NF005914">
    <property type="entry name" value="PRK07907.1"/>
    <property type="match status" value="1"/>
</dbReference>
<sequence length="451" mass="49958">MDYKAYFEQRREEHLNQLKEWISIPSISALSEHKEDVNRAANWLAETLKKAGLENVEVHQTQGHPIVYADHLHAPGRPTVLVYGHYDVQPVDPLHLWETPPFEPQIRDNKLYARGATDDKGQLFLHLKAVEALIQQGTPLPVNIKLCIEGEEEVSSTNLHPFIDTYKDKLAADVVVISDTELLAPGKPAISTGLRGLCSLDVSVRTAKSDLHSGTFGGGVPNALHALVSLLASLHDEKGRIAVEGFYDDVPDLTPEMRAELARKSFDEEQQKLTLDLDALYGEEGYSYVERTGARPTLEINGMYGGFQGEGTKTVIPCQAHAKITCRLVGQQNPQDILDKIERHIRSHTPPGARVTVTQREKGNPFTIDPSTPLLQKAADAYERVYGTRPVFTKDGGSIPIVEALSRVLSVPVVLMGFGLPDENLHAPNEHFHLENFDKGLLTIVEFLNSI</sequence>
<dbReference type="Gene3D" id="3.30.70.360">
    <property type="match status" value="1"/>
</dbReference>
<dbReference type="NCBIfam" id="NF006579">
    <property type="entry name" value="PRK09104.1"/>
    <property type="match status" value="1"/>
</dbReference>
<dbReference type="Pfam" id="PF07687">
    <property type="entry name" value="M20_dimer"/>
    <property type="match status" value="1"/>
</dbReference>
<dbReference type="InterPro" id="IPR011650">
    <property type="entry name" value="Peptidase_M20_dimer"/>
</dbReference>
<organism evidence="5 6">
    <name type="scientific">Paenibacillus nasutitermitis</name>
    <dbReference type="NCBI Taxonomy" id="1652958"/>
    <lineage>
        <taxon>Bacteria</taxon>
        <taxon>Bacillati</taxon>
        <taxon>Bacillota</taxon>
        <taxon>Bacilli</taxon>
        <taxon>Bacillales</taxon>
        <taxon>Paenibacillaceae</taxon>
        <taxon>Paenibacillus</taxon>
    </lineage>
</organism>
<dbReference type="InterPro" id="IPR051458">
    <property type="entry name" value="Cyt/Met_Dipeptidase"/>
</dbReference>
<evidence type="ECO:0000259" key="4">
    <source>
        <dbReference type="Pfam" id="PF07687"/>
    </source>
</evidence>
<name>A0A916ZG88_9BACL</name>
<dbReference type="CDD" id="cd05680">
    <property type="entry name" value="M20_dipept_like"/>
    <property type="match status" value="1"/>
</dbReference>
<dbReference type="PANTHER" id="PTHR43270:SF12">
    <property type="entry name" value="SUCCINYL-DIAMINOPIMELATE DESUCCINYLASE"/>
    <property type="match status" value="1"/>
</dbReference>
<dbReference type="GO" id="GO:0006508">
    <property type="term" value="P:proteolysis"/>
    <property type="evidence" value="ECO:0007669"/>
    <property type="project" value="UniProtKB-KW"/>
</dbReference>
<dbReference type="GO" id="GO:0008233">
    <property type="term" value="F:peptidase activity"/>
    <property type="evidence" value="ECO:0007669"/>
    <property type="project" value="UniProtKB-KW"/>
</dbReference>
<keyword evidence="2" id="KW-0479">Metal-binding</keyword>
<evidence type="ECO:0000313" key="6">
    <source>
        <dbReference type="Proteomes" id="UP000612456"/>
    </source>
</evidence>
<dbReference type="RefSeq" id="WP_188998121.1">
    <property type="nucleotide sequence ID" value="NZ_BMHP01000007.1"/>
</dbReference>
<reference evidence="5" key="2">
    <citation type="submission" date="2020-09" db="EMBL/GenBank/DDBJ databases">
        <authorList>
            <person name="Sun Q."/>
            <person name="Zhou Y."/>
        </authorList>
    </citation>
    <scope>NUCLEOTIDE SEQUENCE</scope>
    <source>
        <strain evidence="5">CGMCC 1.15178</strain>
    </source>
</reference>
<evidence type="ECO:0000256" key="1">
    <source>
        <dbReference type="ARBA" id="ARBA00022670"/>
    </source>
</evidence>
<evidence type="ECO:0000256" key="3">
    <source>
        <dbReference type="ARBA" id="ARBA00022801"/>
    </source>
</evidence>
<dbReference type="PANTHER" id="PTHR43270">
    <property type="entry name" value="BETA-ALA-HIS DIPEPTIDASE"/>
    <property type="match status" value="1"/>
</dbReference>
<proteinExistence type="predicted"/>
<evidence type="ECO:0000256" key="2">
    <source>
        <dbReference type="ARBA" id="ARBA00022723"/>
    </source>
</evidence>
<keyword evidence="1" id="KW-0645">Protease</keyword>
<dbReference type="Gene3D" id="3.40.630.10">
    <property type="entry name" value="Zn peptidases"/>
    <property type="match status" value="1"/>
</dbReference>
<dbReference type="SUPFAM" id="SSF53187">
    <property type="entry name" value="Zn-dependent exopeptidases"/>
    <property type="match status" value="1"/>
</dbReference>
<evidence type="ECO:0000313" key="5">
    <source>
        <dbReference type="EMBL" id="GGD93867.1"/>
    </source>
</evidence>
<reference evidence="5" key="1">
    <citation type="journal article" date="2014" name="Int. J. Syst. Evol. Microbiol.">
        <title>Complete genome sequence of Corynebacterium casei LMG S-19264T (=DSM 44701T), isolated from a smear-ripened cheese.</title>
        <authorList>
            <consortium name="US DOE Joint Genome Institute (JGI-PGF)"/>
            <person name="Walter F."/>
            <person name="Albersmeier A."/>
            <person name="Kalinowski J."/>
            <person name="Ruckert C."/>
        </authorList>
    </citation>
    <scope>NUCLEOTIDE SEQUENCE</scope>
    <source>
        <strain evidence="5">CGMCC 1.15178</strain>
    </source>
</reference>
<dbReference type="GO" id="GO:0046872">
    <property type="term" value="F:metal ion binding"/>
    <property type="evidence" value="ECO:0007669"/>
    <property type="project" value="UniProtKB-KW"/>
</dbReference>
<keyword evidence="3" id="KW-0378">Hydrolase</keyword>
<dbReference type="InterPro" id="IPR002933">
    <property type="entry name" value="Peptidase_M20"/>
</dbReference>
<gene>
    <name evidence="5" type="ORF">GCM10010911_60680</name>
</gene>
<dbReference type="NCBIfam" id="NF006053">
    <property type="entry name" value="PRK08201.1"/>
    <property type="match status" value="1"/>
</dbReference>
<accession>A0A916ZG88</accession>
<dbReference type="Pfam" id="PF01546">
    <property type="entry name" value="Peptidase_M20"/>
    <property type="match status" value="1"/>
</dbReference>
<keyword evidence="6" id="KW-1185">Reference proteome</keyword>
<dbReference type="Proteomes" id="UP000612456">
    <property type="component" value="Unassembled WGS sequence"/>
</dbReference>
<dbReference type="EMBL" id="BMHP01000007">
    <property type="protein sequence ID" value="GGD93867.1"/>
    <property type="molecule type" value="Genomic_DNA"/>
</dbReference>
<feature type="domain" description="Peptidase M20 dimerisation" evidence="4">
    <location>
        <begin position="193"/>
        <end position="352"/>
    </location>
</feature>
<comment type="caution">
    <text evidence="5">The sequence shown here is derived from an EMBL/GenBank/DDBJ whole genome shotgun (WGS) entry which is preliminary data.</text>
</comment>